<protein>
    <submittedName>
        <fullName evidence="2">Uncharacterized protein</fullName>
    </submittedName>
</protein>
<name>A0A061AIR7_9MOLU</name>
<dbReference type="RefSeq" id="WP_045749935.1">
    <property type="nucleotide sequence ID" value="NZ_FUZK01000004.1"/>
</dbReference>
<dbReference type="AlphaFoldDB" id="A0A061AIR7"/>
<dbReference type="EMBL" id="LK028559">
    <property type="protein sequence ID" value="CDR31531.1"/>
    <property type="molecule type" value="Genomic_DNA"/>
</dbReference>
<evidence type="ECO:0000256" key="1">
    <source>
        <dbReference type="SAM" id="Phobius"/>
    </source>
</evidence>
<proteinExistence type="predicted"/>
<dbReference type="Proteomes" id="UP000032434">
    <property type="component" value="Chromosome 1"/>
</dbReference>
<dbReference type="HOGENOM" id="CLU_896099_0_0_14"/>
<accession>A0A061AIR7</accession>
<organism evidence="2 3">
    <name type="scientific">Acholeplasma oculi</name>
    <dbReference type="NCBI Taxonomy" id="35623"/>
    <lineage>
        <taxon>Bacteria</taxon>
        <taxon>Bacillati</taxon>
        <taxon>Mycoplasmatota</taxon>
        <taxon>Mollicutes</taxon>
        <taxon>Acholeplasmatales</taxon>
        <taxon>Acholeplasmataceae</taxon>
        <taxon>Acholeplasma</taxon>
    </lineage>
</organism>
<feature type="transmembrane region" description="Helical" evidence="1">
    <location>
        <begin position="263"/>
        <end position="284"/>
    </location>
</feature>
<dbReference type="OrthoDB" id="10001628at2"/>
<keyword evidence="1" id="KW-0812">Transmembrane</keyword>
<gene>
    <name evidence="2" type="ORF">Aocu_14580</name>
</gene>
<evidence type="ECO:0000313" key="3">
    <source>
        <dbReference type="Proteomes" id="UP000032434"/>
    </source>
</evidence>
<evidence type="ECO:0000313" key="2">
    <source>
        <dbReference type="EMBL" id="CDR31531.1"/>
    </source>
</evidence>
<keyword evidence="1" id="KW-0472">Membrane</keyword>
<dbReference type="STRING" id="35623.Aocu_14580"/>
<dbReference type="PATRIC" id="fig|35623.3.peg.1459"/>
<keyword evidence="1" id="KW-1133">Transmembrane helix</keyword>
<sequence>MKKNWPLVILYIAFIGFAASLVATYTEAERVITFLREVEYEVQDDPYKLLNATVVANNRLDKKFAIIQIEPLFEEVYTAEDHALKVSIFTLIEYHPNQTNNALAILIDDLRIDDENLFKDEDQYSVIEADIIFNAPVKIGATEKVTFTETFITLYNDESKLMLMNYDRLETDEVIFKYIQFKYKRFDDLRENLLILNNEEVSTQQGDKFSETYNRNIETLSKENIDLISKGILDNYQNNNAYYADDSYIAKLDSYYYIYIKNMGIFIGLVAIATYFIFFHKYVYESYKLRKETKRKEHLEKVSEAKTKMKKDDKESL</sequence>
<dbReference type="KEGG" id="aoc:Aocu_14580"/>
<reference evidence="3" key="1">
    <citation type="submission" date="2014-05" db="EMBL/GenBank/DDBJ databases">
        <authorList>
            <person name="Kube M."/>
        </authorList>
    </citation>
    <scope>NUCLEOTIDE SEQUENCE [LARGE SCALE GENOMIC DNA]</scope>
</reference>
<dbReference type="InParanoid" id="A0A061AIR7"/>
<keyword evidence="3" id="KW-1185">Reference proteome</keyword>